<evidence type="ECO:0000313" key="2">
    <source>
        <dbReference type="EMBL" id="UPL10184.1"/>
    </source>
</evidence>
<name>A0ABY4IC90_9MICO</name>
<keyword evidence="3" id="KW-1185">Reference proteome</keyword>
<dbReference type="EMBL" id="CP078076">
    <property type="protein sequence ID" value="UPL10184.1"/>
    <property type="molecule type" value="Genomic_DNA"/>
</dbReference>
<organism evidence="2 3">
    <name type="scientific">Microbacterium sufflavum</name>
    <dbReference type="NCBI Taxonomy" id="2851649"/>
    <lineage>
        <taxon>Bacteria</taxon>
        <taxon>Bacillati</taxon>
        <taxon>Actinomycetota</taxon>
        <taxon>Actinomycetes</taxon>
        <taxon>Micrococcales</taxon>
        <taxon>Microbacteriaceae</taxon>
        <taxon>Microbacterium</taxon>
    </lineage>
</organism>
<accession>A0ABY4IC90</accession>
<dbReference type="RefSeq" id="WP_247982294.1">
    <property type="nucleotide sequence ID" value="NZ_CP078076.1"/>
</dbReference>
<feature type="region of interest" description="Disordered" evidence="1">
    <location>
        <begin position="89"/>
        <end position="157"/>
    </location>
</feature>
<sequence>MDTSTTTLTPDLGPIPADWTIDRLLAHLADDRALDDPALVGPLRRLDAAITGSDDGRPLAAIVLVRSLVLAVAATPALRARTLHDVLTSARARGAGVPRDTRAPHVAPAQRPAAAADTGTAGPFTAPGSPAGARTPVRDADPSATAGRASGRERQVA</sequence>
<reference evidence="2 3" key="1">
    <citation type="submission" date="2021-06" db="EMBL/GenBank/DDBJ databases">
        <title>Genome-based taxonomic framework of Microbacterium strains isolated from marine environment, the description of four new species and reclassification of four preexisting species.</title>
        <authorList>
            <person name="Lee S.D."/>
            <person name="Kim S.-M."/>
            <person name="Byeon Y.-S."/>
            <person name="Yang H.L."/>
            <person name="Kim I.S."/>
        </authorList>
    </citation>
    <scope>NUCLEOTIDE SEQUENCE [LARGE SCALE GENOMIC DNA]</scope>
    <source>
        <strain evidence="2 3">SSW1-51</strain>
    </source>
</reference>
<evidence type="ECO:0000256" key="1">
    <source>
        <dbReference type="SAM" id="MobiDB-lite"/>
    </source>
</evidence>
<gene>
    <name evidence="2" type="ORF">KV394_03250</name>
</gene>
<proteinExistence type="predicted"/>
<dbReference type="Proteomes" id="UP000831467">
    <property type="component" value="Chromosome"/>
</dbReference>
<protein>
    <submittedName>
        <fullName evidence="2">Uncharacterized protein</fullName>
    </submittedName>
</protein>
<feature type="compositionally biased region" description="Low complexity" evidence="1">
    <location>
        <begin position="104"/>
        <end position="133"/>
    </location>
</feature>
<evidence type="ECO:0000313" key="3">
    <source>
        <dbReference type="Proteomes" id="UP000831467"/>
    </source>
</evidence>